<proteinExistence type="predicted"/>
<sequence length="234" mass="27533">MPHCQYQDKIVNKTKTKLLTVDREQVLTNCSRLNTLDRVSDFNYLGSLITNDGNCDSEIKRRIQIAKSAMTKLEKIWKNTNITKRTKVRLVHALVFPIFLYGSETWTIKANLKTRIDAFEMWIWRKMLRIPWTAFRRNESILNELKIFVRLSDICRSRMLKFLGHIARSGPESLEKHILMGKVEGKRRRGRAPARWCDQTQSYLQLRLHEALHTAADRSTWRTLSRPNHNAVID</sequence>
<accession>A0A8S4E3F6</accession>
<dbReference type="EMBL" id="CAJHNJ030000011">
    <property type="protein sequence ID" value="CAG9109366.1"/>
    <property type="molecule type" value="Genomic_DNA"/>
</dbReference>
<keyword evidence="2" id="KW-1185">Reference proteome</keyword>
<reference evidence="1" key="1">
    <citation type="submission" date="2020-11" db="EMBL/GenBank/DDBJ databases">
        <authorList>
            <person name="Whiteford S."/>
        </authorList>
    </citation>
    <scope>NUCLEOTIDE SEQUENCE</scope>
</reference>
<dbReference type="PANTHER" id="PTHR47027">
    <property type="entry name" value="REVERSE TRANSCRIPTASE DOMAIN-CONTAINING PROTEIN"/>
    <property type="match status" value="1"/>
</dbReference>
<dbReference type="Proteomes" id="UP000653454">
    <property type="component" value="Unassembled WGS sequence"/>
</dbReference>
<comment type="caution">
    <text evidence="1">The sequence shown here is derived from an EMBL/GenBank/DDBJ whole genome shotgun (WGS) entry which is preliminary data.</text>
</comment>
<protein>
    <submittedName>
        <fullName evidence="1">(diamondback moth) hypothetical protein</fullName>
    </submittedName>
</protein>
<dbReference type="AlphaFoldDB" id="A0A8S4E3F6"/>
<name>A0A8S4E3F6_PLUXY</name>
<evidence type="ECO:0000313" key="2">
    <source>
        <dbReference type="Proteomes" id="UP000653454"/>
    </source>
</evidence>
<evidence type="ECO:0000313" key="1">
    <source>
        <dbReference type="EMBL" id="CAG9109366.1"/>
    </source>
</evidence>
<dbReference type="PANTHER" id="PTHR47027:SF8">
    <property type="entry name" value="RIBONUCLEASE H"/>
    <property type="match status" value="1"/>
</dbReference>
<organism evidence="1 2">
    <name type="scientific">Plutella xylostella</name>
    <name type="common">Diamondback moth</name>
    <name type="synonym">Plutella maculipennis</name>
    <dbReference type="NCBI Taxonomy" id="51655"/>
    <lineage>
        <taxon>Eukaryota</taxon>
        <taxon>Metazoa</taxon>
        <taxon>Ecdysozoa</taxon>
        <taxon>Arthropoda</taxon>
        <taxon>Hexapoda</taxon>
        <taxon>Insecta</taxon>
        <taxon>Pterygota</taxon>
        <taxon>Neoptera</taxon>
        <taxon>Endopterygota</taxon>
        <taxon>Lepidoptera</taxon>
        <taxon>Glossata</taxon>
        <taxon>Ditrysia</taxon>
        <taxon>Yponomeutoidea</taxon>
        <taxon>Plutellidae</taxon>
        <taxon>Plutella</taxon>
    </lineage>
</organism>
<gene>
    <name evidence="1" type="ORF">PLXY2_LOCUS4149</name>
</gene>